<dbReference type="AlphaFoldDB" id="A0ABD3BW02"/>
<sequence>MKALMTKLLKVLILSTQAALMLSQLASEIAGQAMDITQLKNAISNGGFAS</sequence>
<evidence type="ECO:0000313" key="2">
    <source>
        <dbReference type="EMBL" id="KAL3621653.1"/>
    </source>
</evidence>
<evidence type="ECO:0000256" key="1">
    <source>
        <dbReference type="SAM" id="SignalP"/>
    </source>
</evidence>
<proteinExistence type="predicted"/>
<gene>
    <name evidence="2" type="ORF">CASFOL_036565</name>
</gene>
<dbReference type="EMBL" id="JAVIJP010000066">
    <property type="protein sequence ID" value="KAL3621653.1"/>
    <property type="molecule type" value="Genomic_DNA"/>
</dbReference>
<reference evidence="3" key="1">
    <citation type="journal article" date="2024" name="IScience">
        <title>Strigolactones Initiate the Formation of Haustorium-like Structures in Castilleja.</title>
        <authorList>
            <person name="Buerger M."/>
            <person name="Peterson D."/>
            <person name="Chory J."/>
        </authorList>
    </citation>
    <scope>NUCLEOTIDE SEQUENCE [LARGE SCALE GENOMIC DNA]</scope>
</reference>
<accession>A0ABD3BW02</accession>
<comment type="caution">
    <text evidence="2">The sequence shown here is derived from an EMBL/GenBank/DDBJ whole genome shotgun (WGS) entry which is preliminary data.</text>
</comment>
<organism evidence="2 3">
    <name type="scientific">Castilleja foliolosa</name>
    <dbReference type="NCBI Taxonomy" id="1961234"/>
    <lineage>
        <taxon>Eukaryota</taxon>
        <taxon>Viridiplantae</taxon>
        <taxon>Streptophyta</taxon>
        <taxon>Embryophyta</taxon>
        <taxon>Tracheophyta</taxon>
        <taxon>Spermatophyta</taxon>
        <taxon>Magnoliopsida</taxon>
        <taxon>eudicotyledons</taxon>
        <taxon>Gunneridae</taxon>
        <taxon>Pentapetalae</taxon>
        <taxon>asterids</taxon>
        <taxon>lamiids</taxon>
        <taxon>Lamiales</taxon>
        <taxon>Orobanchaceae</taxon>
        <taxon>Pedicularideae</taxon>
        <taxon>Castillejinae</taxon>
        <taxon>Castilleja</taxon>
    </lineage>
</organism>
<evidence type="ECO:0000313" key="3">
    <source>
        <dbReference type="Proteomes" id="UP001632038"/>
    </source>
</evidence>
<feature type="chain" id="PRO_5044818462" evidence="1">
    <location>
        <begin position="19"/>
        <end position="50"/>
    </location>
</feature>
<keyword evidence="3" id="KW-1185">Reference proteome</keyword>
<keyword evidence="1" id="KW-0732">Signal</keyword>
<protein>
    <submittedName>
        <fullName evidence="2">Uncharacterized protein</fullName>
    </submittedName>
</protein>
<dbReference type="Proteomes" id="UP001632038">
    <property type="component" value="Unassembled WGS sequence"/>
</dbReference>
<name>A0ABD3BW02_9LAMI</name>
<feature type="signal peptide" evidence="1">
    <location>
        <begin position="1"/>
        <end position="18"/>
    </location>
</feature>